<gene>
    <name evidence="8" type="ORF">PYV00_20585</name>
</gene>
<dbReference type="RefSeq" id="WP_275230210.1">
    <property type="nucleotide sequence ID" value="NZ_JARESE010000073.1"/>
</dbReference>
<keyword evidence="5 6" id="KW-0472">Membrane</keyword>
<feature type="transmembrane region" description="Helical" evidence="6">
    <location>
        <begin position="183"/>
        <end position="205"/>
    </location>
</feature>
<accession>A0ABT5WW10</accession>
<proteinExistence type="inferred from homology"/>
<keyword evidence="3 6" id="KW-0812">Transmembrane</keyword>
<organism evidence="8 9">
    <name type="scientific">Novosphingobium album</name>
    <name type="common">ex Liu et al. 2023</name>
    <dbReference type="NCBI Taxonomy" id="3031130"/>
    <lineage>
        <taxon>Bacteria</taxon>
        <taxon>Pseudomonadati</taxon>
        <taxon>Pseudomonadota</taxon>
        <taxon>Alphaproteobacteria</taxon>
        <taxon>Sphingomonadales</taxon>
        <taxon>Sphingomonadaceae</taxon>
        <taxon>Novosphingobium</taxon>
    </lineage>
</organism>
<name>A0ABT5WW10_9SPHN</name>
<feature type="transmembrane region" description="Helical" evidence="6">
    <location>
        <begin position="103"/>
        <end position="119"/>
    </location>
</feature>
<comment type="caution">
    <text evidence="8">The sequence shown here is derived from an EMBL/GenBank/DDBJ whole genome shotgun (WGS) entry which is preliminary data.</text>
</comment>
<feature type="transmembrane region" description="Helical" evidence="6">
    <location>
        <begin position="152"/>
        <end position="171"/>
    </location>
</feature>
<comment type="subcellular location">
    <subcellularLocation>
        <location evidence="1">Membrane</location>
        <topology evidence="1">Multi-pass membrane protein</topology>
    </subcellularLocation>
</comment>
<evidence type="ECO:0000256" key="6">
    <source>
        <dbReference type="SAM" id="Phobius"/>
    </source>
</evidence>
<evidence type="ECO:0000313" key="9">
    <source>
        <dbReference type="Proteomes" id="UP001216253"/>
    </source>
</evidence>
<feature type="transmembrane region" description="Helical" evidence="6">
    <location>
        <begin position="7"/>
        <end position="28"/>
    </location>
</feature>
<dbReference type="InterPro" id="IPR000620">
    <property type="entry name" value="EamA_dom"/>
</dbReference>
<feature type="domain" description="EamA" evidence="7">
    <location>
        <begin position="152"/>
        <end position="282"/>
    </location>
</feature>
<keyword evidence="4 6" id="KW-1133">Transmembrane helix</keyword>
<feature type="transmembrane region" description="Helical" evidence="6">
    <location>
        <begin position="211"/>
        <end position="230"/>
    </location>
</feature>
<dbReference type="Pfam" id="PF00892">
    <property type="entry name" value="EamA"/>
    <property type="match status" value="2"/>
</dbReference>
<evidence type="ECO:0000256" key="1">
    <source>
        <dbReference type="ARBA" id="ARBA00004141"/>
    </source>
</evidence>
<evidence type="ECO:0000256" key="4">
    <source>
        <dbReference type="ARBA" id="ARBA00022989"/>
    </source>
</evidence>
<dbReference type="Proteomes" id="UP001216253">
    <property type="component" value="Unassembled WGS sequence"/>
</dbReference>
<feature type="transmembrane region" description="Helical" evidence="6">
    <location>
        <begin position="265"/>
        <end position="283"/>
    </location>
</feature>
<evidence type="ECO:0000259" key="7">
    <source>
        <dbReference type="Pfam" id="PF00892"/>
    </source>
</evidence>
<feature type="transmembrane region" description="Helical" evidence="6">
    <location>
        <begin position="126"/>
        <end position="146"/>
    </location>
</feature>
<evidence type="ECO:0000256" key="2">
    <source>
        <dbReference type="ARBA" id="ARBA00009853"/>
    </source>
</evidence>
<protein>
    <submittedName>
        <fullName evidence="8">DMT family transporter</fullName>
    </submittedName>
</protein>
<evidence type="ECO:0000313" key="8">
    <source>
        <dbReference type="EMBL" id="MDE8654095.1"/>
    </source>
</evidence>
<feature type="domain" description="EamA" evidence="7">
    <location>
        <begin position="11"/>
        <end position="141"/>
    </location>
</feature>
<sequence>MHHTERPLLAIAFRAAAMALLSTMFMLIKYVGELGVAGPEIVFWRQAFSVPILFGWLAATGGLHRLRTRRMASHARRATTGMIGLFCNVSAALLLPLAEATTFSFTTPLFAVLMTALVLRDRVGPWRWTAVALGFLGVLIIANPGHEAVSPWGVAAGLGAGLLVAVVSFQIRDLARTEEPISCVFWFAFYGALMTAILLPLYYTPHSAREWAILAGIGTLGTIAQLLITASLRLGQVATVVVMDYTSLIWATFYGWLIWDRLPTTATWLGAPAIVAAGLVITWRERRLARRAARRLVHEQESGLAPL</sequence>
<dbReference type="PANTHER" id="PTHR22911:SF6">
    <property type="entry name" value="SOLUTE CARRIER FAMILY 35 MEMBER G1"/>
    <property type="match status" value="1"/>
</dbReference>
<keyword evidence="9" id="KW-1185">Reference proteome</keyword>
<evidence type="ECO:0000256" key="5">
    <source>
        <dbReference type="ARBA" id="ARBA00023136"/>
    </source>
</evidence>
<feature type="transmembrane region" description="Helical" evidence="6">
    <location>
        <begin position="78"/>
        <end position="97"/>
    </location>
</feature>
<feature type="transmembrane region" description="Helical" evidence="6">
    <location>
        <begin position="237"/>
        <end position="259"/>
    </location>
</feature>
<dbReference type="EMBL" id="JARESE010000073">
    <property type="protein sequence ID" value="MDE8654095.1"/>
    <property type="molecule type" value="Genomic_DNA"/>
</dbReference>
<dbReference type="PANTHER" id="PTHR22911">
    <property type="entry name" value="ACYL-MALONYL CONDENSING ENZYME-RELATED"/>
    <property type="match status" value="1"/>
</dbReference>
<comment type="similarity">
    <text evidence="2">Belongs to the drug/metabolite transporter (DMT) superfamily. 10 TMS drug/metabolite exporter (DME) (TC 2.A.7.3) family.</text>
</comment>
<feature type="transmembrane region" description="Helical" evidence="6">
    <location>
        <begin position="48"/>
        <end position="66"/>
    </location>
</feature>
<evidence type="ECO:0000256" key="3">
    <source>
        <dbReference type="ARBA" id="ARBA00022692"/>
    </source>
</evidence>
<dbReference type="InterPro" id="IPR037185">
    <property type="entry name" value="EmrE-like"/>
</dbReference>
<reference evidence="8 9" key="1">
    <citation type="submission" date="2023-03" db="EMBL/GenBank/DDBJ databases">
        <title>NovoSphingobium album sp. nov. isolated from polycyclic aromatic hydrocarbons- and heavy-metal polluted soil.</title>
        <authorList>
            <person name="Liu Z."/>
            <person name="Wang K."/>
        </authorList>
    </citation>
    <scope>NUCLEOTIDE SEQUENCE [LARGE SCALE GENOMIC DNA]</scope>
    <source>
        <strain evidence="8 9">H3SJ31-1</strain>
    </source>
</reference>
<dbReference type="SUPFAM" id="SSF103481">
    <property type="entry name" value="Multidrug resistance efflux transporter EmrE"/>
    <property type="match status" value="2"/>
</dbReference>